<evidence type="ECO:0000256" key="3">
    <source>
        <dbReference type="ARBA" id="ARBA00012093"/>
    </source>
</evidence>
<dbReference type="InterPro" id="IPR001926">
    <property type="entry name" value="TrpB-like_PALP"/>
</dbReference>
<keyword evidence="4" id="KW-0663">Pyridoxal phosphate</keyword>
<dbReference type="STRING" id="45351.A7RWI2"/>
<dbReference type="InterPro" id="IPR036052">
    <property type="entry name" value="TrpB-like_PALP_sf"/>
</dbReference>
<sequence length="313" mass="33689">MHSLHVKTPLLESHPLSRKAKCSVYIKLDNVQPCGSFKIRGVGNLCQKAVQRGSQHLVCSSGGNAGLAAAYSARMLDTPCDIIVPSTTPESMVVRLREEGANVTVHGDVSVLCYTYVPPFNHPDIWEGVASVIHESSEQIKNKPDVVVVCVGGGGLLCGVLQGLHDVGWKDVPVIAMETEGANSFEASVKAGELVTLDGIRSIAKTLGATRVAERALEWTKEHNVISCVCTDSQAVNACERFANDHRMLVEPSCGATLAAIYENILPKLQVDGRLGTIKTALVIVCGGNMVTIEQLLKWKTQLRLNEVNQKVL</sequence>
<dbReference type="InParanoid" id="A7RWI2"/>
<dbReference type="PhylomeDB" id="A7RWI2"/>
<dbReference type="eggNOG" id="KOG1250">
    <property type="taxonomic scope" value="Eukaryota"/>
</dbReference>
<gene>
    <name evidence="10" type="ORF">NEMVEDRAFT_v1g241178</name>
</gene>
<feature type="domain" description="Tryptophan synthase beta chain-like PALP" evidence="9">
    <location>
        <begin position="6"/>
        <end position="287"/>
    </location>
</feature>
<dbReference type="InterPro" id="IPR050147">
    <property type="entry name" value="Ser/Thr_Dehydratase"/>
</dbReference>
<dbReference type="Gene3D" id="3.40.50.1100">
    <property type="match status" value="2"/>
</dbReference>
<evidence type="ECO:0000259" key="9">
    <source>
        <dbReference type="Pfam" id="PF00291"/>
    </source>
</evidence>
<protein>
    <recommendedName>
        <fullName evidence="3">L-serine ammonia-lyase</fullName>
        <ecNumber evidence="3">4.3.1.17</ecNumber>
    </recommendedName>
    <alternativeName>
        <fullName evidence="6">L-serine deaminase</fullName>
    </alternativeName>
    <alternativeName>
        <fullName evidence="7">L-threonine dehydratase</fullName>
    </alternativeName>
</protein>
<comment type="cofactor">
    <cofactor evidence="1">
        <name>pyridoxal 5'-phosphate</name>
        <dbReference type="ChEBI" id="CHEBI:597326"/>
    </cofactor>
</comment>
<evidence type="ECO:0000256" key="8">
    <source>
        <dbReference type="ARBA" id="ARBA00049406"/>
    </source>
</evidence>
<evidence type="ECO:0000256" key="6">
    <source>
        <dbReference type="ARBA" id="ARBA00041766"/>
    </source>
</evidence>
<evidence type="ECO:0000313" key="11">
    <source>
        <dbReference type="Proteomes" id="UP000001593"/>
    </source>
</evidence>
<evidence type="ECO:0000313" key="10">
    <source>
        <dbReference type="EMBL" id="EDO44173.1"/>
    </source>
</evidence>
<keyword evidence="5" id="KW-0456">Lyase</keyword>
<dbReference type="GO" id="GO:0003941">
    <property type="term" value="F:L-serine ammonia-lyase activity"/>
    <property type="evidence" value="ECO:0000318"/>
    <property type="project" value="GO_Central"/>
</dbReference>
<name>A7RWI2_NEMVE</name>
<dbReference type="PANTHER" id="PTHR48078">
    <property type="entry name" value="THREONINE DEHYDRATASE, MITOCHONDRIAL-RELATED"/>
    <property type="match status" value="1"/>
</dbReference>
<dbReference type="GO" id="GO:0006565">
    <property type="term" value="P:L-serine catabolic process"/>
    <property type="evidence" value="ECO:0000318"/>
    <property type="project" value="GO_Central"/>
</dbReference>
<dbReference type="Proteomes" id="UP000001593">
    <property type="component" value="Unassembled WGS sequence"/>
</dbReference>
<evidence type="ECO:0000256" key="4">
    <source>
        <dbReference type="ARBA" id="ARBA00022898"/>
    </source>
</evidence>
<evidence type="ECO:0000256" key="1">
    <source>
        <dbReference type="ARBA" id="ARBA00001933"/>
    </source>
</evidence>
<evidence type="ECO:0000256" key="5">
    <source>
        <dbReference type="ARBA" id="ARBA00023239"/>
    </source>
</evidence>
<evidence type="ECO:0000256" key="2">
    <source>
        <dbReference type="ARBA" id="ARBA00010869"/>
    </source>
</evidence>
<reference evidence="10 11" key="1">
    <citation type="journal article" date="2007" name="Science">
        <title>Sea anemone genome reveals ancestral eumetazoan gene repertoire and genomic organization.</title>
        <authorList>
            <person name="Putnam N.H."/>
            <person name="Srivastava M."/>
            <person name="Hellsten U."/>
            <person name="Dirks B."/>
            <person name="Chapman J."/>
            <person name="Salamov A."/>
            <person name="Terry A."/>
            <person name="Shapiro H."/>
            <person name="Lindquist E."/>
            <person name="Kapitonov V.V."/>
            <person name="Jurka J."/>
            <person name="Genikhovich G."/>
            <person name="Grigoriev I.V."/>
            <person name="Lucas S.M."/>
            <person name="Steele R.E."/>
            <person name="Finnerty J.R."/>
            <person name="Technau U."/>
            <person name="Martindale M.Q."/>
            <person name="Rokhsar D.S."/>
        </authorList>
    </citation>
    <scope>NUCLEOTIDE SEQUENCE [LARGE SCALE GENOMIC DNA]</scope>
    <source>
        <strain evidence="11">CH2 X CH6</strain>
    </source>
</reference>
<dbReference type="EC" id="4.3.1.17" evidence="3"/>
<comment type="catalytic activity">
    <reaction evidence="8">
        <text>L-serine = pyruvate + NH4(+)</text>
        <dbReference type="Rhea" id="RHEA:19169"/>
        <dbReference type="ChEBI" id="CHEBI:15361"/>
        <dbReference type="ChEBI" id="CHEBI:28938"/>
        <dbReference type="ChEBI" id="CHEBI:33384"/>
        <dbReference type="EC" id="4.3.1.17"/>
    </reaction>
</comment>
<organism evidence="10 11">
    <name type="scientific">Nematostella vectensis</name>
    <name type="common">Starlet sea anemone</name>
    <dbReference type="NCBI Taxonomy" id="45351"/>
    <lineage>
        <taxon>Eukaryota</taxon>
        <taxon>Metazoa</taxon>
        <taxon>Cnidaria</taxon>
        <taxon>Anthozoa</taxon>
        <taxon>Hexacorallia</taxon>
        <taxon>Actiniaria</taxon>
        <taxon>Edwardsiidae</taxon>
        <taxon>Nematostella</taxon>
    </lineage>
</organism>
<keyword evidence="11" id="KW-1185">Reference proteome</keyword>
<dbReference type="HOGENOM" id="CLU_021152_3_0_1"/>
<comment type="similarity">
    <text evidence="2">Belongs to the serine/threonine dehydratase family.</text>
</comment>
<dbReference type="EMBL" id="DS469547">
    <property type="protein sequence ID" value="EDO44173.1"/>
    <property type="molecule type" value="Genomic_DNA"/>
</dbReference>
<dbReference type="AlphaFoldDB" id="A7RWI2"/>
<dbReference type="Pfam" id="PF00291">
    <property type="entry name" value="PALP"/>
    <property type="match status" value="1"/>
</dbReference>
<dbReference type="PANTHER" id="PTHR48078:SF2">
    <property type="entry name" value="CATABOLIC L-SERINE_THREONINE DEHYDRATASE"/>
    <property type="match status" value="1"/>
</dbReference>
<accession>A7RWI2</accession>
<dbReference type="OMA" id="AEQGCEH"/>
<proteinExistence type="inferred from homology"/>
<evidence type="ECO:0000256" key="7">
    <source>
        <dbReference type="ARBA" id="ARBA00042605"/>
    </source>
</evidence>
<dbReference type="SUPFAM" id="SSF53686">
    <property type="entry name" value="Tryptophan synthase beta subunit-like PLP-dependent enzymes"/>
    <property type="match status" value="1"/>
</dbReference>